<protein>
    <submittedName>
        <fullName evidence="3">T9SS type A sorting domain-containing protein</fullName>
    </submittedName>
</protein>
<organism evidence="3 4">
    <name type="scientific">Adhaeribacter swui</name>
    <dbReference type="NCBI Taxonomy" id="2086471"/>
    <lineage>
        <taxon>Bacteria</taxon>
        <taxon>Pseudomonadati</taxon>
        <taxon>Bacteroidota</taxon>
        <taxon>Cytophagia</taxon>
        <taxon>Cytophagales</taxon>
        <taxon>Hymenobacteraceae</taxon>
        <taxon>Adhaeribacter</taxon>
    </lineage>
</organism>
<dbReference type="InterPro" id="IPR026444">
    <property type="entry name" value="Secre_tail"/>
</dbReference>
<dbReference type="RefSeq" id="WP_185271265.1">
    <property type="nucleotide sequence ID" value="NZ_CP055156.1"/>
</dbReference>
<evidence type="ECO:0000256" key="1">
    <source>
        <dbReference type="SAM" id="SignalP"/>
    </source>
</evidence>
<accession>A0A7G7GC87</accession>
<feature type="chain" id="PRO_5028934179" evidence="1">
    <location>
        <begin position="24"/>
        <end position="127"/>
    </location>
</feature>
<dbReference type="Proteomes" id="UP000515237">
    <property type="component" value="Chromosome"/>
</dbReference>
<dbReference type="EMBL" id="CP055156">
    <property type="protein sequence ID" value="QNF34771.1"/>
    <property type="molecule type" value="Genomic_DNA"/>
</dbReference>
<dbReference type="NCBIfam" id="TIGR04183">
    <property type="entry name" value="Por_Secre_tail"/>
    <property type="match status" value="1"/>
</dbReference>
<dbReference type="AlphaFoldDB" id="A0A7G7GC87"/>
<evidence type="ECO:0000313" key="4">
    <source>
        <dbReference type="Proteomes" id="UP000515237"/>
    </source>
</evidence>
<name>A0A7G7GC87_9BACT</name>
<keyword evidence="1" id="KW-0732">Signal</keyword>
<dbReference type="Pfam" id="PF18962">
    <property type="entry name" value="Por_Secre_tail"/>
    <property type="match status" value="1"/>
</dbReference>
<feature type="domain" description="Secretion system C-terminal sorting" evidence="2">
    <location>
        <begin position="50"/>
        <end position="124"/>
    </location>
</feature>
<gene>
    <name evidence="3" type="ORF">HUW51_19310</name>
</gene>
<evidence type="ECO:0000313" key="3">
    <source>
        <dbReference type="EMBL" id="QNF34771.1"/>
    </source>
</evidence>
<proteinExistence type="predicted"/>
<reference evidence="3 4" key="1">
    <citation type="journal article" date="2018" name="Int. J. Syst. Evol. Microbiol.">
        <title>Adhaeribacter swui sp. nov., isolated from wet mud.</title>
        <authorList>
            <person name="Kim D.U."/>
            <person name="Kim K.W."/>
            <person name="Kang M.S."/>
            <person name="Kim J.Y."/>
            <person name="Jang J.H."/>
            <person name="Kim M.K."/>
        </authorList>
    </citation>
    <scope>NUCLEOTIDE SEQUENCE [LARGE SCALE GENOMIC DNA]</scope>
    <source>
        <strain evidence="3 4">KCTC 52873</strain>
    </source>
</reference>
<keyword evidence="4" id="KW-1185">Reference proteome</keyword>
<sequence>MNKALQILVISLCSLNLAAPVFASGLCSSNHKQTVATVAKVQEPTQEVKVYPNPTTGKLFISLQGFKQKPVQVQVINVIGNVVLQEKFYETEDQFTKTLELSKFNKGLYYVKLQADKYSEMRKVFLN</sequence>
<feature type="signal peptide" evidence="1">
    <location>
        <begin position="1"/>
        <end position="23"/>
    </location>
</feature>
<dbReference type="KEGG" id="aswu:HUW51_19310"/>
<evidence type="ECO:0000259" key="2">
    <source>
        <dbReference type="Pfam" id="PF18962"/>
    </source>
</evidence>